<dbReference type="GO" id="GO:0016020">
    <property type="term" value="C:membrane"/>
    <property type="evidence" value="ECO:0007669"/>
    <property type="project" value="UniProtKB-SubCell"/>
</dbReference>
<evidence type="ECO:0000256" key="4">
    <source>
        <dbReference type="ARBA" id="ARBA00022692"/>
    </source>
</evidence>
<keyword evidence="4" id="KW-0812">Transmembrane</keyword>
<accession>A0A7H0SSF7</accession>
<evidence type="ECO:0000256" key="1">
    <source>
        <dbReference type="ARBA" id="ARBA00004141"/>
    </source>
</evidence>
<dbReference type="Proteomes" id="UP000516320">
    <property type="component" value="Chromosome"/>
</dbReference>
<sequence>MVHVLSGFIVIFIVIVVGYLLAKQEALGPGGQRALSSVVYLVATPCLLFDKLLSADPRVLFSGVLGVVALSALVVGCLFFLISRFLLRRSAPESIIGMLSSSYANGGNLGIPLAAYILGDATVVIPLMLFQIAIYAPAALTSLDILLSRNRARRLDNLLVALKNPMLLASLAGITLKLLQRQVPAIISQPVHLLAGASVPMALLVFGMSLHRAHVLEKGSHRIDVFLAALGKNLIQPLVSAALGLWVFGMTGDMLHAVIMLGALPTAQNVYTYALQFRVGEQQARDAGVVTTMMSVPVILLISMVCR</sequence>
<reference evidence="7 8" key="1">
    <citation type="submission" date="2019-12" db="EMBL/GenBank/DDBJ databases">
        <title>Corynebacterium sp. nov., isolated from feces of the Anser Albifrons in China.</title>
        <authorList>
            <person name="Liu Q."/>
        </authorList>
    </citation>
    <scope>NUCLEOTIDE SEQUENCE [LARGE SCALE GENOMIC DNA]</scope>
    <source>
        <strain evidence="7 8">4H37-19</strain>
    </source>
</reference>
<evidence type="ECO:0000313" key="8">
    <source>
        <dbReference type="Proteomes" id="UP000516320"/>
    </source>
</evidence>
<proteinExistence type="predicted"/>
<dbReference type="PANTHER" id="PTHR36838">
    <property type="entry name" value="AUXIN EFFLUX CARRIER FAMILY PROTEIN"/>
    <property type="match status" value="1"/>
</dbReference>
<keyword evidence="2" id="KW-0813">Transport</keyword>
<name>A0A7H0SSF7_9CORY</name>
<organism evidence="7 8">
    <name type="scientific">Corynebacterium poyangense</name>
    <dbReference type="NCBI Taxonomy" id="2684405"/>
    <lineage>
        <taxon>Bacteria</taxon>
        <taxon>Bacillati</taxon>
        <taxon>Actinomycetota</taxon>
        <taxon>Actinomycetes</taxon>
        <taxon>Mycobacteriales</taxon>
        <taxon>Corynebacteriaceae</taxon>
        <taxon>Corynebacterium</taxon>
    </lineage>
</organism>
<dbReference type="KEGG" id="cpoy:GP475_08425"/>
<dbReference type="AlphaFoldDB" id="A0A7H0SSF7"/>
<gene>
    <name evidence="7" type="ORF">GP475_08425</name>
</gene>
<evidence type="ECO:0000256" key="5">
    <source>
        <dbReference type="ARBA" id="ARBA00022989"/>
    </source>
</evidence>
<keyword evidence="3" id="KW-1003">Cell membrane</keyword>
<keyword evidence="6" id="KW-0472">Membrane</keyword>
<dbReference type="Pfam" id="PF03547">
    <property type="entry name" value="Mem_trans"/>
    <property type="match status" value="1"/>
</dbReference>
<evidence type="ECO:0000256" key="2">
    <source>
        <dbReference type="ARBA" id="ARBA00022448"/>
    </source>
</evidence>
<dbReference type="InterPro" id="IPR004776">
    <property type="entry name" value="Mem_transp_PIN-like"/>
</dbReference>
<dbReference type="PANTHER" id="PTHR36838:SF3">
    <property type="entry name" value="TRANSPORTER AUXIN EFFLUX CARRIER EC FAMILY"/>
    <property type="match status" value="1"/>
</dbReference>
<dbReference type="EMBL" id="CP046884">
    <property type="protein sequence ID" value="QNQ91482.1"/>
    <property type="molecule type" value="Genomic_DNA"/>
</dbReference>
<dbReference type="RefSeq" id="WP_187973972.1">
    <property type="nucleotide sequence ID" value="NZ_CP046884.1"/>
</dbReference>
<evidence type="ECO:0000256" key="6">
    <source>
        <dbReference type="ARBA" id="ARBA00023136"/>
    </source>
</evidence>
<dbReference type="GO" id="GO:0055085">
    <property type="term" value="P:transmembrane transport"/>
    <property type="evidence" value="ECO:0007669"/>
    <property type="project" value="InterPro"/>
</dbReference>
<comment type="subcellular location">
    <subcellularLocation>
        <location evidence="1">Membrane</location>
        <topology evidence="1">Multi-pass membrane protein</topology>
    </subcellularLocation>
</comment>
<evidence type="ECO:0000256" key="3">
    <source>
        <dbReference type="ARBA" id="ARBA00022475"/>
    </source>
</evidence>
<keyword evidence="5" id="KW-1133">Transmembrane helix</keyword>
<evidence type="ECO:0000313" key="7">
    <source>
        <dbReference type="EMBL" id="QNQ91482.1"/>
    </source>
</evidence>
<protein>
    <submittedName>
        <fullName evidence="7">AEC family transporter</fullName>
    </submittedName>
</protein>
<keyword evidence="8" id="KW-1185">Reference proteome</keyword>